<gene>
    <name evidence="1" type="ORF">RchiOBHm_Chr2g0142361</name>
</gene>
<reference evidence="1 2" key="1">
    <citation type="journal article" date="2018" name="Nat. Genet.">
        <title>The Rosa genome provides new insights in the design of modern roses.</title>
        <authorList>
            <person name="Bendahmane M."/>
        </authorList>
    </citation>
    <scope>NUCLEOTIDE SEQUENCE [LARGE SCALE GENOMIC DNA]</scope>
    <source>
        <strain evidence="2">cv. Old Blush</strain>
    </source>
</reference>
<dbReference type="Proteomes" id="UP000238479">
    <property type="component" value="Chromosome 2"/>
</dbReference>
<dbReference type="AlphaFoldDB" id="A0A2P6RXV4"/>
<organism evidence="1 2">
    <name type="scientific">Rosa chinensis</name>
    <name type="common">China rose</name>
    <dbReference type="NCBI Taxonomy" id="74649"/>
    <lineage>
        <taxon>Eukaryota</taxon>
        <taxon>Viridiplantae</taxon>
        <taxon>Streptophyta</taxon>
        <taxon>Embryophyta</taxon>
        <taxon>Tracheophyta</taxon>
        <taxon>Spermatophyta</taxon>
        <taxon>Magnoliopsida</taxon>
        <taxon>eudicotyledons</taxon>
        <taxon>Gunneridae</taxon>
        <taxon>Pentapetalae</taxon>
        <taxon>rosids</taxon>
        <taxon>fabids</taxon>
        <taxon>Rosales</taxon>
        <taxon>Rosaceae</taxon>
        <taxon>Rosoideae</taxon>
        <taxon>Rosoideae incertae sedis</taxon>
        <taxon>Rosa</taxon>
    </lineage>
</organism>
<accession>A0A2P6RXV4</accession>
<proteinExistence type="predicted"/>
<name>A0A2P6RXV4_ROSCH</name>
<keyword evidence="2" id="KW-1185">Reference proteome</keyword>
<sequence>METHLLLRFGRVLRLRRPLRASFLARLHSQANNQRIFWLLASHSSVHHFPGPGSELGLVAVDFRRYNLTS</sequence>
<dbReference type="Gramene" id="PRQ51252">
    <property type="protein sequence ID" value="PRQ51252"/>
    <property type="gene ID" value="RchiOBHm_Chr2g0142361"/>
</dbReference>
<evidence type="ECO:0000313" key="2">
    <source>
        <dbReference type="Proteomes" id="UP000238479"/>
    </source>
</evidence>
<dbReference type="EMBL" id="PDCK01000040">
    <property type="protein sequence ID" value="PRQ51252.1"/>
    <property type="molecule type" value="Genomic_DNA"/>
</dbReference>
<evidence type="ECO:0000313" key="1">
    <source>
        <dbReference type="EMBL" id="PRQ51252.1"/>
    </source>
</evidence>
<comment type="caution">
    <text evidence="1">The sequence shown here is derived from an EMBL/GenBank/DDBJ whole genome shotgun (WGS) entry which is preliminary data.</text>
</comment>
<protein>
    <submittedName>
        <fullName evidence="1">Uncharacterized protein</fullName>
    </submittedName>
</protein>